<dbReference type="SUPFAM" id="SSF56300">
    <property type="entry name" value="Metallo-dependent phosphatases"/>
    <property type="match status" value="1"/>
</dbReference>
<organism evidence="2 3">
    <name type="scientific">Alistipes intestinihominis</name>
    <dbReference type="NCBI Taxonomy" id="3133172"/>
    <lineage>
        <taxon>Bacteria</taxon>
        <taxon>Pseudomonadati</taxon>
        <taxon>Bacteroidota</taxon>
        <taxon>Bacteroidia</taxon>
        <taxon>Bacteroidales</taxon>
        <taxon>Rikenellaceae</taxon>
        <taxon>Alistipes</taxon>
    </lineage>
</organism>
<comment type="caution">
    <text evidence="2">The sequence shown here is derived from an EMBL/GenBank/DDBJ whole genome shotgun (WGS) entry which is preliminary data.</text>
</comment>
<dbReference type="CDD" id="cd07383">
    <property type="entry name" value="MPP_Dcr2"/>
    <property type="match status" value="1"/>
</dbReference>
<protein>
    <submittedName>
        <fullName evidence="2">Metallophosphoesterase family protein</fullName>
    </submittedName>
</protein>
<gene>
    <name evidence="2" type="ORF">WMO46_10545</name>
</gene>
<sequence length="343" mass="38252">MNFQEMNKWILSACALFVWGAASVRAQQPVLRFGSDKTFKIAQFTDMHLDPSKPRRLAEAEKTFARLDRILATERPDLVVFTGDVVTGAPAEGMWRRLLDTMTARRVPFCVVLGNHDSEQDLSRQQIGRIVTSYPGSLNTLDAAGELADRELEILGSGSRRPAWLLYCLDSHSESLLEGIDGYDWFRPEQVAWLRDRCTARRTANGGRAVPSLAFFHIVLPEYLAAWRNPSNTHIGRAAEAECPGALNTGMFAAMIETGSVAGTFVGHDHDIDYLVAEKGVCLGYGRFSGDNTTYNNLRPGVRLLLLTEGERGFETWIREDDGRMVDHARFAEGKITEIAVER</sequence>
<reference evidence="2 3" key="1">
    <citation type="submission" date="2024-03" db="EMBL/GenBank/DDBJ databases">
        <title>Human intestinal bacterial collection.</title>
        <authorList>
            <person name="Pauvert C."/>
            <person name="Hitch T.C.A."/>
            <person name="Clavel T."/>
        </authorList>
    </citation>
    <scope>NUCLEOTIDE SEQUENCE [LARGE SCALE GENOMIC DNA]</scope>
    <source>
        <strain evidence="2 3">CLA-KB-H122</strain>
    </source>
</reference>
<dbReference type="Pfam" id="PF00149">
    <property type="entry name" value="Metallophos"/>
    <property type="match status" value="1"/>
</dbReference>
<name>A0ABV1GYY6_9BACT</name>
<accession>A0ABV1GYY6</accession>
<evidence type="ECO:0000259" key="1">
    <source>
        <dbReference type="Pfam" id="PF00149"/>
    </source>
</evidence>
<evidence type="ECO:0000313" key="2">
    <source>
        <dbReference type="EMBL" id="MEQ2545381.1"/>
    </source>
</evidence>
<feature type="domain" description="Calcineurin-like phosphoesterase" evidence="1">
    <location>
        <begin position="39"/>
        <end position="270"/>
    </location>
</feature>
<dbReference type="PANTHER" id="PTHR32440:SF11">
    <property type="entry name" value="METALLOPHOSPHOESTERASE DOMAIN-CONTAINING PROTEIN"/>
    <property type="match status" value="1"/>
</dbReference>
<dbReference type="PANTHER" id="PTHR32440">
    <property type="entry name" value="PHOSPHATASE DCR2-RELATED-RELATED"/>
    <property type="match status" value="1"/>
</dbReference>
<dbReference type="InterPro" id="IPR029052">
    <property type="entry name" value="Metallo-depent_PP-like"/>
</dbReference>
<dbReference type="Gene3D" id="3.60.21.10">
    <property type="match status" value="1"/>
</dbReference>
<dbReference type="Proteomes" id="UP001460202">
    <property type="component" value="Unassembled WGS sequence"/>
</dbReference>
<keyword evidence="3" id="KW-1185">Reference proteome</keyword>
<proteinExistence type="predicted"/>
<evidence type="ECO:0000313" key="3">
    <source>
        <dbReference type="Proteomes" id="UP001460202"/>
    </source>
</evidence>
<dbReference type="InterPro" id="IPR004843">
    <property type="entry name" value="Calcineurin-like_PHP"/>
</dbReference>
<dbReference type="EMBL" id="JBBMFL010000012">
    <property type="protein sequence ID" value="MEQ2545381.1"/>
    <property type="molecule type" value="Genomic_DNA"/>
</dbReference>